<proteinExistence type="predicted"/>
<sequence>MRNQVYDIRPIPHHSTRIHINETVKIIAINILKAQIHPAAILEDNMKFIKLNLEGNVLIDNERFLLTSQDIINFRNSITKDVLNIDIRNSVEKNIHQIFEIKSSGW</sequence>
<dbReference type="AlphaFoldDB" id="A0A2N1LIW0"/>
<comment type="caution">
    <text evidence="1">The sequence shown here is derived from an EMBL/GenBank/DDBJ whole genome shotgun (WGS) entry which is preliminary data.</text>
</comment>
<reference evidence="1 2" key="1">
    <citation type="submission" date="2016-04" db="EMBL/GenBank/DDBJ databases">
        <title>Genome analyses suggest a sexual origin of heterokaryosis in a supposedly ancient asexual fungus.</title>
        <authorList>
            <person name="Ropars J."/>
            <person name="Sedzielewska K."/>
            <person name="Noel J."/>
            <person name="Charron P."/>
            <person name="Farinelli L."/>
            <person name="Marton T."/>
            <person name="Kruger M."/>
            <person name="Pelin A."/>
            <person name="Brachmann A."/>
            <person name="Corradi N."/>
        </authorList>
    </citation>
    <scope>NUCLEOTIDE SEQUENCE [LARGE SCALE GENOMIC DNA]</scope>
    <source>
        <strain evidence="1 2">C2</strain>
    </source>
</reference>
<dbReference type="EMBL" id="LLXL01008585">
    <property type="protein sequence ID" value="PKK49320.1"/>
    <property type="molecule type" value="Genomic_DNA"/>
</dbReference>
<name>A0A2N1LIW0_9GLOM</name>
<accession>A0A2N1LIW0</accession>
<evidence type="ECO:0000313" key="1">
    <source>
        <dbReference type="EMBL" id="PKK49320.1"/>
    </source>
</evidence>
<dbReference type="VEuPathDB" id="FungiDB:RhiirA1_475924"/>
<organism evidence="1 2">
    <name type="scientific">Rhizophagus irregularis</name>
    <dbReference type="NCBI Taxonomy" id="588596"/>
    <lineage>
        <taxon>Eukaryota</taxon>
        <taxon>Fungi</taxon>
        <taxon>Fungi incertae sedis</taxon>
        <taxon>Mucoromycota</taxon>
        <taxon>Glomeromycotina</taxon>
        <taxon>Glomeromycetes</taxon>
        <taxon>Glomerales</taxon>
        <taxon>Glomeraceae</taxon>
        <taxon>Rhizophagus</taxon>
    </lineage>
</organism>
<dbReference type="Proteomes" id="UP000233469">
    <property type="component" value="Unassembled WGS sequence"/>
</dbReference>
<protein>
    <submittedName>
        <fullName evidence="1">Uncharacterized protein</fullName>
    </submittedName>
</protein>
<gene>
    <name evidence="1" type="ORF">RhiirC2_803472</name>
</gene>
<evidence type="ECO:0000313" key="2">
    <source>
        <dbReference type="Proteomes" id="UP000233469"/>
    </source>
</evidence>
<reference evidence="1 2" key="2">
    <citation type="submission" date="2017-10" db="EMBL/GenBank/DDBJ databases">
        <title>Extensive intraspecific genome diversity in a model arbuscular mycorrhizal fungus.</title>
        <authorList>
            <person name="Chen E.C.H."/>
            <person name="Morin E."/>
            <person name="Baudet D."/>
            <person name="Noel J."/>
            <person name="Ndikumana S."/>
            <person name="Charron P."/>
            <person name="St-Onge C."/>
            <person name="Giorgi J."/>
            <person name="Grigoriev I.V."/>
            <person name="Roux C."/>
            <person name="Martin F.M."/>
            <person name="Corradi N."/>
        </authorList>
    </citation>
    <scope>NUCLEOTIDE SEQUENCE [LARGE SCALE GENOMIC DNA]</scope>
    <source>
        <strain evidence="1 2">C2</strain>
    </source>
</reference>